<keyword evidence="3" id="KW-1185">Reference proteome</keyword>
<sequence length="201" mass="23443">MKRLLIIILFGWLAQSCISARINSHQMVQQPERFNQLLLLVTDSDNVFYEWNEDNYNAVLLGQFNSMDGFGLRKRIHNQLQIHLNTVKIIPADQKFDIHKLVSMDEFILNINDLEYDGILLVHTRALWREDVVINGDSYSNPRSEFHVFLMDKDLFEKQYMAKMSVDGSAINSFNNLFSRFSRELAKDLSNKGFILRPAVL</sequence>
<evidence type="ECO:0000313" key="2">
    <source>
        <dbReference type="EMBL" id="EKB49590.1"/>
    </source>
</evidence>
<dbReference type="AlphaFoldDB" id="K1KZI7"/>
<dbReference type="RefSeq" id="WP_009184825.1">
    <property type="nucleotide sequence ID" value="NZ_AMGM01000022.1"/>
</dbReference>
<name>K1KZI7_CECL9</name>
<comment type="caution">
    <text evidence="2">The sequence shown here is derived from an EMBL/GenBank/DDBJ whole genome shotgun (WGS) entry which is preliminary data.</text>
</comment>
<organism evidence="2 3">
    <name type="scientific">Cecembia lonarensis (strain CCUG 58316 / KCTC 22772 / LW9)</name>
    <dbReference type="NCBI Taxonomy" id="1225176"/>
    <lineage>
        <taxon>Bacteria</taxon>
        <taxon>Pseudomonadati</taxon>
        <taxon>Bacteroidota</taxon>
        <taxon>Cytophagia</taxon>
        <taxon>Cytophagales</taxon>
        <taxon>Cyclobacteriaceae</taxon>
        <taxon>Cecembia</taxon>
    </lineage>
</organism>
<dbReference type="Proteomes" id="UP000004478">
    <property type="component" value="Unassembled WGS sequence"/>
</dbReference>
<reference evidence="2 3" key="1">
    <citation type="journal article" date="2012" name="J. Bacteriol.">
        <title>Draft Genome Sequence of Cecembia lonarensis Strain LW9T, Isolated from Lonar Lake, a Haloalkaline Lake in India.</title>
        <authorList>
            <person name="Shivaji S."/>
            <person name="Ara S."/>
            <person name="Singh A."/>
            <person name="Pinnaka A.K."/>
        </authorList>
    </citation>
    <scope>NUCLEOTIDE SEQUENCE [LARGE SCALE GENOMIC DNA]</scope>
    <source>
        <strain evidence="2 3">LW9</strain>
    </source>
</reference>
<protein>
    <submittedName>
        <fullName evidence="2">Uncharacterized protein</fullName>
    </submittedName>
</protein>
<dbReference type="EMBL" id="AMGM01000022">
    <property type="protein sequence ID" value="EKB49590.1"/>
    <property type="molecule type" value="Genomic_DNA"/>
</dbReference>
<dbReference type="OrthoDB" id="838514at2"/>
<evidence type="ECO:0000256" key="1">
    <source>
        <dbReference type="SAM" id="SignalP"/>
    </source>
</evidence>
<keyword evidence="1" id="KW-0732">Signal</keyword>
<dbReference type="PROSITE" id="PS51257">
    <property type="entry name" value="PROKAR_LIPOPROTEIN"/>
    <property type="match status" value="1"/>
</dbReference>
<proteinExistence type="predicted"/>
<evidence type="ECO:0000313" key="3">
    <source>
        <dbReference type="Proteomes" id="UP000004478"/>
    </source>
</evidence>
<feature type="signal peptide" evidence="1">
    <location>
        <begin position="1"/>
        <end position="19"/>
    </location>
</feature>
<accession>K1KZI7</accession>
<gene>
    <name evidence="2" type="ORF">B879_01794</name>
</gene>
<feature type="chain" id="PRO_5003850470" evidence="1">
    <location>
        <begin position="20"/>
        <end position="201"/>
    </location>
</feature>